<evidence type="ECO:0000256" key="2">
    <source>
        <dbReference type="ARBA" id="ARBA00022490"/>
    </source>
</evidence>
<dbReference type="GO" id="GO:1904047">
    <property type="term" value="F:S-adenosyl-L-methionine binding"/>
    <property type="evidence" value="ECO:0007669"/>
    <property type="project" value="UniProtKB-UniRule"/>
</dbReference>
<dbReference type="PANTHER" id="PTHR20426:SF0">
    <property type="entry name" value="18S RRNA AMINOCARBOXYPROPYLTRANSFERASE"/>
    <property type="match status" value="1"/>
</dbReference>
<accession>A0A8J8PEI4</accession>
<feature type="binding site" evidence="7">
    <location>
        <position position="110"/>
    </location>
    <ligand>
        <name>S-adenosyl-L-methionine</name>
        <dbReference type="ChEBI" id="CHEBI:59789"/>
    </ligand>
</feature>
<evidence type="ECO:0000256" key="1">
    <source>
        <dbReference type="ARBA" id="ARBA00014114"/>
    </source>
</evidence>
<dbReference type="InterPro" id="IPR022968">
    <property type="entry name" value="Tsr3-like"/>
</dbReference>
<dbReference type="OMA" id="DCSWESA"/>
<comment type="catalytic activity">
    <reaction evidence="7">
        <text>an N(1)-methylpseudouridine in rRNA + S-adenosyl-L-methionine = N(1)-methyl-N(3)-[(3S)-3-amino-3-carboxypropyl]pseudouridine in rRNA + S-methyl-5'-thioadenosine + H(+)</text>
        <dbReference type="Rhea" id="RHEA:63296"/>
        <dbReference type="Rhea" id="RHEA-COMP:11634"/>
        <dbReference type="Rhea" id="RHEA-COMP:16310"/>
        <dbReference type="ChEBI" id="CHEBI:15378"/>
        <dbReference type="ChEBI" id="CHEBI:17509"/>
        <dbReference type="ChEBI" id="CHEBI:59789"/>
        <dbReference type="ChEBI" id="CHEBI:74890"/>
        <dbReference type="ChEBI" id="CHEBI:146234"/>
        <dbReference type="EC" id="2.5.1.157"/>
    </reaction>
</comment>
<dbReference type="PANTHER" id="PTHR20426">
    <property type="entry name" value="RIBOSOME BIOGENESIS PROTEIN TSR3 HOMOLOG"/>
    <property type="match status" value="1"/>
</dbReference>
<comment type="similarity">
    <text evidence="7">Belongs to the TDD superfamily. TSR3 family.</text>
</comment>
<keyword evidence="3 7" id="KW-0690">Ribosome biogenesis</keyword>
<dbReference type="Pfam" id="PF04068">
    <property type="entry name" value="Fer4_RLI"/>
    <property type="match status" value="1"/>
</dbReference>
<comment type="caution">
    <text evidence="7">Lacks conserved residue(s) required for the propagation of feature annotation.</text>
</comment>
<sequence length="174" mass="19708">MIVNLYVYDEHQCDPKKCTGRKLMKFNLAQEIASLRRIPHGAVVLTPYAEKAISREDTKTALAHGLVVMDMSWNQINDFPKLRSDLQQRALPYLLAANPVNWGKPLKLSSVEALAASLYIMGIKEQAVQILSKFSWGEQFIKLNQEPLDCYADARTSAEVVKVQMEFVPPERSE</sequence>
<evidence type="ECO:0000256" key="6">
    <source>
        <dbReference type="ARBA" id="ARBA00022691"/>
    </source>
</evidence>
<dbReference type="InterPro" id="IPR007209">
    <property type="entry name" value="RNaseL-inhib-like_metal-bd_dom"/>
</dbReference>
<dbReference type="GeneID" id="41324275"/>
<evidence type="ECO:0000256" key="5">
    <source>
        <dbReference type="ARBA" id="ARBA00022679"/>
    </source>
</evidence>
<name>A0A8J8PEI4_9ARCH</name>
<dbReference type="AlphaFoldDB" id="A0A8J8PEI4"/>
<feature type="binding site" evidence="7">
    <location>
        <position position="19"/>
    </location>
    <ligand>
        <name>S-adenosyl-L-methionine</name>
        <dbReference type="ChEBI" id="CHEBI:59789"/>
    </ligand>
</feature>
<comment type="caution">
    <text evidence="10">The sequence shown here is derived from an EMBL/GenBank/DDBJ whole genome shotgun (WGS) entry which is preliminary data.</text>
</comment>
<dbReference type="EC" id="2.5.1.157" evidence="7"/>
<reference evidence="10" key="1">
    <citation type="submission" date="2016-03" db="EMBL/GenBank/DDBJ databases">
        <authorList>
            <person name="Borrel G."/>
            <person name="Mccann A."/>
            <person name="O'Toole P.W."/>
        </authorList>
    </citation>
    <scope>NUCLEOTIDE SEQUENCE</scope>
    <source>
        <strain evidence="10">183</strain>
    </source>
</reference>
<dbReference type="HAMAP" id="MF_01116">
    <property type="entry name" value="TSR3"/>
    <property type="match status" value="1"/>
</dbReference>
<proteinExistence type="inferred from homology"/>
<keyword evidence="2 7" id="KW-0963">Cytoplasm</keyword>
<organism evidence="10 11">
    <name type="scientific">Candidatus Methanomassiliicoccus intestinalis</name>
    <dbReference type="NCBI Taxonomy" id="1406512"/>
    <lineage>
        <taxon>Archaea</taxon>
        <taxon>Methanobacteriati</taxon>
        <taxon>Thermoplasmatota</taxon>
        <taxon>Thermoplasmata</taxon>
        <taxon>Methanomassiliicoccales</taxon>
        <taxon>Methanomassiliicoccaceae</taxon>
        <taxon>Methanomassiliicoccus</taxon>
    </lineage>
</organism>
<dbReference type="RefSeq" id="WP_020449729.1">
    <property type="nucleotide sequence ID" value="NZ_CAYAYA010000019.1"/>
</dbReference>
<gene>
    <name evidence="10" type="ORF">A3207_05785</name>
</gene>
<evidence type="ECO:0000259" key="9">
    <source>
        <dbReference type="Pfam" id="PF04068"/>
    </source>
</evidence>
<feature type="domain" description="RNase L inhibitor RLI-like possible metal-binding" evidence="9">
    <location>
        <begin position="5"/>
        <end position="31"/>
    </location>
</feature>
<keyword evidence="6 7" id="KW-0949">S-adenosyl-L-methionine</keyword>
<protein>
    <recommendedName>
        <fullName evidence="1 7">16S rRNA aminocarboxypropyltransferase</fullName>
        <ecNumber evidence="7">2.5.1.157</ecNumber>
    </recommendedName>
</protein>
<keyword evidence="5 7" id="KW-0808">Transferase</keyword>
<feature type="domain" description="16S/18S rRNA aminocarboxypropyltransferase Tsr3 C-terminal" evidence="8">
    <location>
        <begin position="43"/>
        <end position="167"/>
    </location>
</feature>
<evidence type="ECO:0000256" key="4">
    <source>
        <dbReference type="ARBA" id="ARBA00022552"/>
    </source>
</evidence>
<dbReference type="GO" id="GO:0106388">
    <property type="term" value="F:rRNA small subunit aminocarboxypropyltransferase activity"/>
    <property type="evidence" value="ECO:0007669"/>
    <property type="project" value="UniProtKB-EC"/>
</dbReference>
<comment type="function">
    <text evidence="7">Aminocarboxypropyltransferase that catalyzes the aminocarboxypropyl transfer on pseudouridine corresponding to position 914 in M.jannaschii 16S rRNA. It constitutes the last step in biosynthesis of the hypermodified N1-methyl-N3-(3-amino-3-carboxypropyl) pseudouridine (m1acp3-Psi).</text>
</comment>
<evidence type="ECO:0000256" key="3">
    <source>
        <dbReference type="ARBA" id="ARBA00022517"/>
    </source>
</evidence>
<evidence type="ECO:0000313" key="11">
    <source>
        <dbReference type="Proteomes" id="UP000752814"/>
    </source>
</evidence>
<dbReference type="NCBIfam" id="NF002621">
    <property type="entry name" value="PRK02287.1"/>
    <property type="match status" value="1"/>
</dbReference>
<dbReference type="GO" id="GO:0000455">
    <property type="term" value="P:enzyme-directed rRNA pseudouridine synthesis"/>
    <property type="evidence" value="ECO:0007669"/>
    <property type="project" value="UniProtKB-UniRule"/>
</dbReference>
<evidence type="ECO:0000313" key="10">
    <source>
        <dbReference type="EMBL" id="TQS84348.1"/>
    </source>
</evidence>
<keyword evidence="4 7" id="KW-0698">rRNA processing</keyword>
<evidence type="ECO:0000256" key="7">
    <source>
        <dbReference type="HAMAP-Rule" id="MF_01116"/>
    </source>
</evidence>
<dbReference type="Proteomes" id="UP000752814">
    <property type="component" value="Unassembled WGS sequence"/>
</dbReference>
<evidence type="ECO:0000259" key="8">
    <source>
        <dbReference type="Pfam" id="PF04034"/>
    </source>
</evidence>
<comment type="subcellular location">
    <subcellularLocation>
        <location evidence="7">Cytoplasm</location>
    </subcellularLocation>
</comment>
<dbReference type="EMBL" id="LVVT01000002">
    <property type="protein sequence ID" value="TQS84348.1"/>
    <property type="molecule type" value="Genomic_DNA"/>
</dbReference>
<feature type="binding site" evidence="7">
    <location>
        <position position="91"/>
    </location>
    <ligand>
        <name>S-adenosyl-L-methionine</name>
        <dbReference type="ChEBI" id="CHEBI:59789"/>
    </ligand>
</feature>
<dbReference type="GO" id="GO:0005737">
    <property type="term" value="C:cytoplasm"/>
    <property type="evidence" value="ECO:0007669"/>
    <property type="project" value="UniProtKB-SubCell"/>
</dbReference>
<dbReference type="Pfam" id="PF04034">
    <property type="entry name" value="Ribo_biogen_C"/>
    <property type="match status" value="1"/>
</dbReference>
<dbReference type="InterPro" id="IPR007177">
    <property type="entry name" value="Tsr3_C"/>
</dbReference>